<dbReference type="InterPro" id="IPR017846">
    <property type="entry name" value="Nict_dMeBzImd_PRibTrfase_bact"/>
</dbReference>
<dbReference type="HAMAP" id="MF_00230">
    <property type="entry name" value="CobT"/>
    <property type="match status" value="1"/>
</dbReference>
<dbReference type="RefSeq" id="WP_044352772.1">
    <property type="nucleotide sequence ID" value="NZ_AZAC01000078.1"/>
</dbReference>
<proteinExistence type="inferred from homology"/>
<dbReference type="InterPro" id="IPR023195">
    <property type="entry name" value="Nict_dMeBzImd_PRibTrfase_N"/>
</dbReference>
<dbReference type="NCBIfam" id="NF000996">
    <property type="entry name" value="PRK00105.1"/>
    <property type="match status" value="1"/>
</dbReference>
<evidence type="ECO:0000256" key="2">
    <source>
        <dbReference type="ARBA" id="ARBA00007110"/>
    </source>
</evidence>
<keyword evidence="5 10" id="KW-0169">Cobalamin biosynthesis</keyword>
<evidence type="ECO:0000256" key="9">
    <source>
        <dbReference type="ARBA" id="ARBA00047340"/>
    </source>
</evidence>
<dbReference type="PANTHER" id="PTHR43463">
    <property type="entry name" value="NICOTINATE-NUCLEOTIDE--DIMETHYLBENZIMIDAZOLE PHOSPHORIBOSYLTRANSFERASE"/>
    <property type="match status" value="1"/>
</dbReference>
<dbReference type="OrthoDB" id="9781491at2"/>
<dbReference type="EC" id="2.4.2.21" evidence="3 10"/>
<comment type="pathway">
    <text evidence="1 10">Nucleoside biosynthesis; alpha-ribazole biosynthesis; alpha-ribazole from 5,6-dimethylbenzimidazole: step 1/2.</text>
</comment>
<evidence type="ECO:0000313" key="11">
    <source>
        <dbReference type="EMBL" id="KIX10940.1"/>
    </source>
</evidence>
<dbReference type="CDD" id="cd02439">
    <property type="entry name" value="DMB-PRT_CobT"/>
    <property type="match status" value="1"/>
</dbReference>
<dbReference type="InParanoid" id="A0A0D2JN76"/>
<dbReference type="PANTHER" id="PTHR43463:SF1">
    <property type="entry name" value="NICOTINATE-NUCLEOTIDE--DIMETHYLBENZIMIDAZOLE PHOSPHORIBOSYLTRANSFERASE"/>
    <property type="match status" value="1"/>
</dbReference>
<dbReference type="NCBIfam" id="TIGR03160">
    <property type="entry name" value="cobT_DBIPRT"/>
    <property type="match status" value="1"/>
</dbReference>
<reference evidence="11 12" key="1">
    <citation type="submission" date="2013-11" db="EMBL/GenBank/DDBJ databases">
        <title>Metagenomic analysis of a methanogenic consortium involved in long chain n-alkane degradation.</title>
        <authorList>
            <person name="Davidova I.A."/>
            <person name="Callaghan A.V."/>
            <person name="Wawrik B."/>
            <person name="Pruitt S."/>
            <person name="Marks C."/>
            <person name="Duncan K.E."/>
            <person name="Suflita J.M."/>
        </authorList>
    </citation>
    <scope>NUCLEOTIDE SEQUENCE [LARGE SCALE GENOMIC DNA]</scope>
    <source>
        <strain evidence="11 12">SPR</strain>
    </source>
</reference>
<keyword evidence="12" id="KW-1185">Reference proteome</keyword>
<dbReference type="Gene3D" id="1.10.1610.10">
    <property type="match status" value="1"/>
</dbReference>
<dbReference type="InterPro" id="IPR003200">
    <property type="entry name" value="Nict_dMeBzImd_PRibTrfase"/>
</dbReference>
<dbReference type="InterPro" id="IPR036087">
    <property type="entry name" value="Nict_dMeBzImd_PRibTrfase_sf"/>
</dbReference>
<comment type="caution">
    <text evidence="11">The sequence shown here is derived from an EMBL/GenBank/DDBJ whole genome shotgun (WGS) entry which is preliminary data.</text>
</comment>
<dbReference type="GO" id="GO:0009236">
    <property type="term" value="P:cobalamin biosynthetic process"/>
    <property type="evidence" value="ECO:0007669"/>
    <property type="project" value="UniProtKB-UniRule"/>
</dbReference>
<keyword evidence="6 10" id="KW-0328">Glycosyltransferase</keyword>
<evidence type="ECO:0000256" key="3">
    <source>
        <dbReference type="ARBA" id="ARBA00011991"/>
    </source>
</evidence>
<dbReference type="EMBL" id="AZAC01000078">
    <property type="protein sequence ID" value="KIX10940.1"/>
    <property type="molecule type" value="Genomic_DNA"/>
</dbReference>
<dbReference type="FunFam" id="3.40.50.10210:FF:000001">
    <property type="entry name" value="Nicotinate-nucleotide--dimethylbenzimidazole phosphoribosyltransferase"/>
    <property type="match status" value="1"/>
</dbReference>
<dbReference type="AlphaFoldDB" id="A0A0D2JN76"/>
<feature type="active site" description="Proton acceptor" evidence="10">
    <location>
        <position position="319"/>
    </location>
</feature>
<dbReference type="FunCoup" id="A0A0D2JN76">
    <property type="interactions" value="105"/>
</dbReference>
<evidence type="ECO:0000313" key="12">
    <source>
        <dbReference type="Proteomes" id="UP000032233"/>
    </source>
</evidence>
<evidence type="ECO:0000256" key="8">
    <source>
        <dbReference type="ARBA" id="ARBA00030686"/>
    </source>
</evidence>
<evidence type="ECO:0000256" key="1">
    <source>
        <dbReference type="ARBA" id="ARBA00005049"/>
    </source>
</evidence>
<dbReference type="Gene3D" id="3.40.50.10210">
    <property type="match status" value="1"/>
</dbReference>
<name>A0A0D2JN76_9BACT</name>
<evidence type="ECO:0000256" key="10">
    <source>
        <dbReference type="HAMAP-Rule" id="MF_00230"/>
    </source>
</evidence>
<protein>
    <recommendedName>
        <fullName evidence="4 10">Nicotinate-nucleotide--dimethylbenzimidazole phosphoribosyltransferase</fullName>
        <shortName evidence="10">NN:DBI PRT</shortName>
        <ecNumber evidence="3 10">2.4.2.21</ecNumber>
    </recommendedName>
    <alternativeName>
        <fullName evidence="8 10">N(1)-alpha-phosphoribosyltransferase</fullName>
    </alternativeName>
</protein>
<dbReference type="STRING" id="1429043.X474_27465"/>
<dbReference type="SUPFAM" id="SSF52733">
    <property type="entry name" value="Nicotinate mononucleotide:5,6-dimethylbenzimidazole phosphoribosyltransferase (CobT)"/>
    <property type="match status" value="1"/>
</dbReference>
<dbReference type="UniPathway" id="UPA00061">
    <property type="reaction ID" value="UER00516"/>
</dbReference>
<dbReference type="GO" id="GO:0008939">
    <property type="term" value="F:nicotinate-nucleotide-dimethylbenzimidazole phosphoribosyltransferase activity"/>
    <property type="evidence" value="ECO:0007669"/>
    <property type="project" value="UniProtKB-UniRule"/>
</dbReference>
<dbReference type="PATRIC" id="fig|1429043.3.peg.5833"/>
<dbReference type="Pfam" id="PF02277">
    <property type="entry name" value="DBI_PRT"/>
    <property type="match status" value="1"/>
</dbReference>
<comment type="function">
    <text evidence="10">Catalyzes the synthesis of alpha-ribazole-5'-phosphate from nicotinate mononucleotide (NAMN) and 5,6-dimethylbenzimidazole (DMB).</text>
</comment>
<dbReference type="Proteomes" id="UP000032233">
    <property type="component" value="Unassembled WGS sequence"/>
</dbReference>
<comment type="similarity">
    <text evidence="2 10">Belongs to the CobT family.</text>
</comment>
<organism evidence="11 12">
    <name type="scientific">Dethiosulfatarculus sandiegensis</name>
    <dbReference type="NCBI Taxonomy" id="1429043"/>
    <lineage>
        <taxon>Bacteria</taxon>
        <taxon>Pseudomonadati</taxon>
        <taxon>Thermodesulfobacteriota</taxon>
        <taxon>Desulfarculia</taxon>
        <taxon>Desulfarculales</taxon>
        <taxon>Desulfarculaceae</taxon>
        <taxon>Dethiosulfatarculus</taxon>
    </lineage>
</organism>
<gene>
    <name evidence="10" type="primary">cobT</name>
    <name evidence="11" type="ORF">X474_27465</name>
</gene>
<evidence type="ECO:0000256" key="5">
    <source>
        <dbReference type="ARBA" id="ARBA00022573"/>
    </source>
</evidence>
<sequence>MHRLEEILRQIKEPATEMAEKAQVHLDNLTKPRGALGRLEQVAARLCIIKGSLELKQPTCGAAIFAADHGSALDGVSLYPREVTAQMVYNFLSGGAAMNVLCRQVDSVVKVVDVGVDHDFEDAPDLIHAKVARGTKSFLREPAMTREEALDAMMAGAKVARELIDSGCDLLIPGEMGIGNTTSSSALAAFFLQKNPAEVTGRGTGLDDEGLARKVDYIKGALELHKDLNPCDSVGVLAALGGLEIAAIAGYALKAASLGVPVILDGIISTAGGFVACRICPEALPYFFSGHASVEKGQAAMLKGMALEPLLDLDMRLGEGTGAALSVAVVRAAVAIFNEMATFESAGVIGHED</sequence>
<comment type="catalytic activity">
    <reaction evidence="9 10">
        <text>5,6-dimethylbenzimidazole + nicotinate beta-D-ribonucleotide = alpha-ribazole 5'-phosphate + nicotinate + H(+)</text>
        <dbReference type="Rhea" id="RHEA:11196"/>
        <dbReference type="ChEBI" id="CHEBI:15378"/>
        <dbReference type="ChEBI" id="CHEBI:15890"/>
        <dbReference type="ChEBI" id="CHEBI:32544"/>
        <dbReference type="ChEBI" id="CHEBI:57502"/>
        <dbReference type="ChEBI" id="CHEBI:57918"/>
        <dbReference type="EC" id="2.4.2.21"/>
    </reaction>
</comment>
<evidence type="ECO:0000256" key="6">
    <source>
        <dbReference type="ARBA" id="ARBA00022676"/>
    </source>
</evidence>
<keyword evidence="7 10" id="KW-0808">Transferase</keyword>
<evidence type="ECO:0000256" key="4">
    <source>
        <dbReference type="ARBA" id="ARBA00015486"/>
    </source>
</evidence>
<accession>A0A0D2JN76</accession>
<evidence type="ECO:0000256" key="7">
    <source>
        <dbReference type="ARBA" id="ARBA00022679"/>
    </source>
</evidence>